<feature type="region of interest" description="Disordered" evidence="5">
    <location>
        <begin position="1"/>
        <end position="44"/>
    </location>
</feature>
<dbReference type="FunFam" id="3.40.50.300:FF:000725">
    <property type="entry name" value="probable ATP-dependent RNA helicase DHX34"/>
    <property type="match status" value="1"/>
</dbReference>
<dbReference type="Pfam" id="PF00270">
    <property type="entry name" value="DEAD"/>
    <property type="match status" value="1"/>
</dbReference>
<dbReference type="InterPro" id="IPR007502">
    <property type="entry name" value="Helicase-assoc_dom"/>
</dbReference>
<dbReference type="SMART" id="SM00847">
    <property type="entry name" value="HA2"/>
    <property type="match status" value="1"/>
</dbReference>
<dbReference type="AlphaFoldDB" id="A0A151JX31"/>
<evidence type="ECO:0000256" key="1">
    <source>
        <dbReference type="ARBA" id="ARBA00022741"/>
    </source>
</evidence>
<dbReference type="Proteomes" id="UP000078541">
    <property type="component" value="Unassembled WGS sequence"/>
</dbReference>
<evidence type="ECO:0000259" key="7">
    <source>
        <dbReference type="PROSITE" id="PS51194"/>
    </source>
</evidence>
<dbReference type="GO" id="GO:0016787">
    <property type="term" value="F:hydrolase activity"/>
    <property type="evidence" value="ECO:0007669"/>
    <property type="project" value="UniProtKB-KW"/>
</dbReference>
<dbReference type="KEGG" id="tsep:108748465"/>
<dbReference type="Gene3D" id="3.40.50.300">
    <property type="entry name" value="P-loop containing nucleotide triphosphate hydrolases"/>
    <property type="match status" value="2"/>
</dbReference>
<organism evidence="8 9">
    <name type="scientific">Trachymyrmex septentrionalis</name>
    <dbReference type="NCBI Taxonomy" id="34720"/>
    <lineage>
        <taxon>Eukaryota</taxon>
        <taxon>Metazoa</taxon>
        <taxon>Ecdysozoa</taxon>
        <taxon>Arthropoda</taxon>
        <taxon>Hexapoda</taxon>
        <taxon>Insecta</taxon>
        <taxon>Pterygota</taxon>
        <taxon>Neoptera</taxon>
        <taxon>Endopterygota</taxon>
        <taxon>Hymenoptera</taxon>
        <taxon>Apocrita</taxon>
        <taxon>Aculeata</taxon>
        <taxon>Formicoidea</taxon>
        <taxon>Formicidae</taxon>
        <taxon>Myrmicinae</taxon>
        <taxon>Trachymyrmex</taxon>
    </lineage>
</organism>
<feature type="domain" description="Helicase ATP-binding" evidence="6">
    <location>
        <begin position="211"/>
        <end position="371"/>
    </location>
</feature>
<evidence type="ECO:0000259" key="6">
    <source>
        <dbReference type="PROSITE" id="PS51192"/>
    </source>
</evidence>
<evidence type="ECO:0000256" key="3">
    <source>
        <dbReference type="ARBA" id="ARBA00022806"/>
    </source>
</evidence>
<feature type="compositionally biased region" description="Basic and acidic residues" evidence="5">
    <location>
        <begin position="1"/>
        <end position="22"/>
    </location>
</feature>
<dbReference type="InterPro" id="IPR011709">
    <property type="entry name" value="DEAD-box_helicase_OB_fold"/>
</dbReference>
<dbReference type="InterPro" id="IPR011545">
    <property type="entry name" value="DEAD/DEAH_box_helicase_dom"/>
</dbReference>
<dbReference type="Pfam" id="PF00271">
    <property type="entry name" value="Helicase_C"/>
    <property type="match status" value="1"/>
</dbReference>
<protein>
    <submittedName>
        <fullName evidence="8">Putative ATP-dependent RNA helicase DHX34</fullName>
    </submittedName>
</protein>
<proteinExistence type="predicted"/>
<dbReference type="Pfam" id="PF24485">
    <property type="entry name" value="zf-C2H2_DHX34"/>
    <property type="match status" value="1"/>
</dbReference>
<feature type="domain" description="Helicase C-terminal" evidence="7">
    <location>
        <begin position="409"/>
        <end position="577"/>
    </location>
</feature>
<keyword evidence="3 8" id="KW-0347">Helicase</keyword>
<dbReference type="PANTHER" id="PTHR18934">
    <property type="entry name" value="ATP-DEPENDENT RNA HELICASE"/>
    <property type="match status" value="1"/>
</dbReference>
<name>A0A151JX31_9HYME</name>
<dbReference type="SMART" id="SM00490">
    <property type="entry name" value="HELICc"/>
    <property type="match status" value="1"/>
</dbReference>
<dbReference type="FunFam" id="3.40.50.300:FF:000540">
    <property type="entry name" value="probable ATP-dependent RNA helicase DHX34"/>
    <property type="match status" value="1"/>
</dbReference>
<keyword evidence="4" id="KW-0067">ATP-binding</keyword>
<reference evidence="8 9" key="1">
    <citation type="submission" date="2016-03" db="EMBL/GenBank/DDBJ databases">
        <title>Trachymyrmex septentrionalis WGS genome.</title>
        <authorList>
            <person name="Nygaard S."/>
            <person name="Hu H."/>
            <person name="Boomsma J."/>
            <person name="Zhang G."/>
        </authorList>
    </citation>
    <scope>NUCLEOTIDE SEQUENCE [LARGE SCALE GENOMIC DNA]</scope>
    <source>
        <strain evidence="8">Tsep2-gDNA-1</strain>
        <tissue evidence="8">Whole body</tissue>
    </source>
</reference>
<dbReference type="PROSITE" id="PS51194">
    <property type="entry name" value="HELICASE_CTER"/>
    <property type="match status" value="1"/>
</dbReference>
<evidence type="ECO:0000313" key="9">
    <source>
        <dbReference type="Proteomes" id="UP000078541"/>
    </source>
</evidence>
<dbReference type="InterPro" id="IPR014001">
    <property type="entry name" value="Helicase_ATP-bd"/>
</dbReference>
<evidence type="ECO:0000256" key="5">
    <source>
        <dbReference type="SAM" id="MobiDB-lite"/>
    </source>
</evidence>
<evidence type="ECO:0000313" key="8">
    <source>
        <dbReference type="EMBL" id="KYN39402.1"/>
    </source>
</evidence>
<dbReference type="SMART" id="SM00487">
    <property type="entry name" value="DEXDc"/>
    <property type="match status" value="1"/>
</dbReference>
<dbReference type="InterPro" id="IPR001650">
    <property type="entry name" value="Helicase_C-like"/>
</dbReference>
<dbReference type="Gene3D" id="1.20.120.1080">
    <property type="match status" value="1"/>
</dbReference>
<gene>
    <name evidence="8" type="ORF">ALC56_06222</name>
</gene>
<dbReference type="GO" id="GO:0005524">
    <property type="term" value="F:ATP binding"/>
    <property type="evidence" value="ECO:0007669"/>
    <property type="project" value="UniProtKB-KW"/>
</dbReference>
<sequence>MLSRNEKKRLPNDESKREDDRYYRKKHHDDRKNEKHISRSAVRSDQKIRKIFDDARNSLLRNSSSESGHENSNEDSYFSKYKHELNKIFTANPNLVHDIVDFWKFVEKYESVKKQLSDNDESEINSVLNSIGLPQKYHKSHCLNFKLNLSYGELFARVLETKPSIELRLLKFRDVVLLYLDFKQKEKFAKLKKLRDTQANLPVARYKEKIVEMVKTEKVIIIAGDTGCGKSTQIPRYLYEAGFQKIACTQPRRIACISLAKRVAFETLSDNLSTVGYQIRFEKQRNQETNITFITEGLLLRQVSSESTSLAYDVIVLDEVHERHLHGDFLLGIMKCIIYQKSDLKLVLMSATINIELFNNYFAKENVKIIEVPGRLYPIQLLYRPVTVQDLRYKNDRFNPSPYVQIMQIIDQKYPVNEKGDLLMFLSGISEITAVVDAAKEYSIKKNNWIVLPLHSTLSIIEQDKVFDYAPDGVRKCIVSTNIAETSITIDGIRFVADSGKVKEMSYDPSCKMQRLKEFWISKASAEQRKGRAGRTGPGVCYRIYSEEEYKMLEKYLTPELQRVPLDSSLLQMIAMGLPDARKFPFIEPPPTNSIENAILSLKDHDALTDNEKITCIGKTLARLPVDITIGKMLIMGSIFHQVEPVLSLAAALSIQTPFTNRAYRDTECETFRKKLESDHGDPITLLNAFKEWLEVKQENSQEYRSSNNSSRKWCKRRGLEEQRFYEMTKLRTQFKDLLQDCNLLESLPEPNSSMTSTERAIRHGELKLLKSLKRTYKQSEPKRRKQLKIETFDIRLEDNDEDNGELDIKDIEFRMRNDSSQVQNLLTASTACTYKDLTMLKLILCSGLYPQFACADEFNYCKSTSEQLFHTKAKPYVALHPMSFFGNHSQVLQIEETDVMSMPRFKSKTPVSCKHQILAYLSLLETTKPYLVNTLRMPAAQTLLLFAHEIDTNSTFSIIVCDLWLMLEFPAPDTGQILLMKAIKLRNKWDFLLNQQLQGPNDVNDKRKDFSKVDQCLTQELIEYMHTMIPYTIKRLLPADLKMIYVGNGCNDTSIEPNPFQPDFKSVPNTIKGGVFVTNSVTYNCIKETNWSEQLIAEMQETEWHCQNCNLQAILSSIEKLQHQNSCKIADMITVDAKSENSTRKANSQAYECPDCLLTLYLTPIEILKHKKLHIKAS</sequence>
<dbReference type="PANTHER" id="PTHR18934:SF221">
    <property type="entry name" value="ATP-DEPENDENT RNA HELICASE DHX34-RELATED"/>
    <property type="match status" value="1"/>
</dbReference>
<dbReference type="STRING" id="34720.A0A151JX31"/>
<keyword evidence="2" id="KW-0378">Hydrolase</keyword>
<dbReference type="Pfam" id="PF21010">
    <property type="entry name" value="HA2_C"/>
    <property type="match status" value="1"/>
</dbReference>
<dbReference type="FunFam" id="1.20.120.1080:FF:000005">
    <property type="entry name" value="ATP-dependent helicase HrpA"/>
    <property type="match status" value="1"/>
</dbReference>
<dbReference type="SUPFAM" id="SSF52540">
    <property type="entry name" value="P-loop containing nucleoside triphosphate hydrolases"/>
    <property type="match status" value="1"/>
</dbReference>
<dbReference type="CDD" id="cd18791">
    <property type="entry name" value="SF2_C_RHA"/>
    <property type="match status" value="1"/>
</dbReference>
<feature type="compositionally biased region" description="Basic and acidic residues" evidence="5">
    <location>
        <begin position="30"/>
        <end position="44"/>
    </location>
</feature>
<evidence type="ECO:0000256" key="2">
    <source>
        <dbReference type="ARBA" id="ARBA00022801"/>
    </source>
</evidence>
<dbReference type="PROSITE" id="PS51192">
    <property type="entry name" value="HELICASE_ATP_BIND_1"/>
    <property type="match status" value="1"/>
</dbReference>
<keyword evidence="9" id="KW-1185">Reference proteome</keyword>
<dbReference type="EMBL" id="KQ981607">
    <property type="protein sequence ID" value="KYN39402.1"/>
    <property type="molecule type" value="Genomic_DNA"/>
</dbReference>
<dbReference type="GO" id="GO:0003723">
    <property type="term" value="F:RNA binding"/>
    <property type="evidence" value="ECO:0007669"/>
    <property type="project" value="TreeGrafter"/>
</dbReference>
<evidence type="ECO:0000256" key="4">
    <source>
        <dbReference type="ARBA" id="ARBA00022840"/>
    </source>
</evidence>
<accession>A0A151JX31</accession>
<dbReference type="InterPro" id="IPR027417">
    <property type="entry name" value="P-loop_NTPase"/>
</dbReference>
<dbReference type="GO" id="GO:0004386">
    <property type="term" value="F:helicase activity"/>
    <property type="evidence" value="ECO:0007669"/>
    <property type="project" value="UniProtKB-KW"/>
</dbReference>
<dbReference type="InterPro" id="IPR056382">
    <property type="entry name" value="DHX34_Znf-C2H2"/>
</dbReference>
<dbReference type="Pfam" id="PF07717">
    <property type="entry name" value="OB_NTP_bind"/>
    <property type="match status" value="1"/>
</dbReference>
<keyword evidence="1" id="KW-0547">Nucleotide-binding</keyword>
<dbReference type="OrthoDB" id="3363059at2759"/>